<protein>
    <submittedName>
        <fullName evidence="1">Uncharacterized protein</fullName>
    </submittedName>
</protein>
<proteinExistence type="predicted"/>
<dbReference type="RefSeq" id="WP_067034349.1">
    <property type="nucleotide sequence ID" value="NZ_KQ949124.1"/>
</dbReference>
<dbReference type="Proteomes" id="UP000053260">
    <property type="component" value="Unassembled WGS sequence"/>
</dbReference>
<accession>A0A101UQK1</accession>
<keyword evidence="2" id="KW-1185">Reference proteome</keyword>
<dbReference type="AlphaFoldDB" id="A0A101UQK1"/>
<organism evidence="1 2">
    <name type="scientific">Streptomyces dysideae</name>
    <dbReference type="NCBI Taxonomy" id="909626"/>
    <lineage>
        <taxon>Bacteria</taxon>
        <taxon>Bacillati</taxon>
        <taxon>Actinomycetota</taxon>
        <taxon>Actinomycetes</taxon>
        <taxon>Kitasatosporales</taxon>
        <taxon>Streptomycetaceae</taxon>
        <taxon>Streptomyces</taxon>
    </lineage>
</organism>
<comment type="caution">
    <text evidence="1">The sequence shown here is derived from an EMBL/GenBank/DDBJ whole genome shotgun (WGS) entry which is preliminary data.</text>
</comment>
<sequence length="79" mass="8354">MGISDDTPVFDRRPVTLDHIRALRTLGPGADELYLVFSASGGAEVLPLDTIERRLAKGWLGVLIAGARDLPGSVIGPEA</sequence>
<name>A0A101UQK1_9ACTN</name>
<evidence type="ECO:0000313" key="1">
    <source>
        <dbReference type="EMBL" id="KUO14982.1"/>
    </source>
</evidence>
<evidence type="ECO:0000313" key="2">
    <source>
        <dbReference type="Proteomes" id="UP000053260"/>
    </source>
</evidence>
<dbReference type="EMBL" id="LMXB01000126">
    <property type="protein sequence ID" value="KUO14982.1"/>
    <property type="molecule type" value="Genomic_DNA"/>
</dbReference>
<reference evidence="1 2" key="1">
    <citation type="submission" date="2015-10" db="EMBL/GenBank/DDBJ databases">
        <title>Draft genome sequence of Streptomyces sp. RV15, isolated from a marine sponge.</title>
        <authorList>
            <person name="Ruckert C."/>
            <person name="Abdelmohsen U.R."/>
            <person name="Winkler A."/>
            <person name="Hentschel U."/>
            <person name="Kalinowski J."/>
            <person name="Kampfer P."/>
            <person name="Glaeser S."/>
        </authorList>
    </citation>
    <scope>NUCLEOTIDE SEQUENCE [LARGE SCALE GENOMIC DNA]</scope>
    <source>
        <strain evidence="1 2">RV15</strain>
    </source>
</reference>
<gene>
    <name evidence="1" type="ORF">AQJ91_43755</name>
</gene>